<feature type="compositionally biased region" description="Basic and acidic residues" evidence="1">
    <location>
        <begin position="76"/>
        <end position="107"/>
    </location>
</feature>
<comment type="caution">
    <text evidence="2">The sequence shown here is derived from an EMBL/GenBank/DDBJ whole genome shotgun (WGS) entry which is preliminary data.</text>
</comment>
<protein>
    <submittedName>
        <fullName evidence="2">Uncharacterized protein</fullName>
    </submittedName>
</protein>
<gene>
    <name evidence="2" type="ORF">UW07_C0044G0008</name>
</gene>
<name>A0A0G1FJH1_9BACT</name>
<reference evidence="2 3" key="1">
    <citation type="journal article" date="2015" name="Nature">
        <title>rRNA introns, odd ribosomes, and small enigmatic genomes across a large radiation of phyla.</title>
        <authorList>
            <person name="Brown C.T."/>
            <person name="Hug L.A."/>
            <person name="Thomas B.C."/>
            <person name="Sharon I."/>
            <person name="Castelle C.J."/>
            <person name="Singh A."/>
            <person name="Wilkins M.J."/>
            <person name="Williams K.H."/>
            <person name="Banfield J.F."/>
        </authorList>
    </citation>
    <scope>NUCLEOTIDE SEQUENCE [LARGE SCALE GENOMIC DNA]</scope>
</reference>
<accession>A0A0G1FJH1</accession>
<proteinExistence type="predicted"/>
<dbReference type="AlphaFoldDB" id="A0A0G1FJH1"/>
<evidence type="ECO:0000313" key="2">
    <source>
        <dbReference type="EMBL" id="KKT22123.1"/>
    </source>
</evidence>
<dbReference type="Proteomes" id="UP000033831">
    <property type="component" value="Unassembled WGS sequence"/>
</dbReference>
<evidence type="ECO:0000313" key="3">
    <source>
        <dbReference type="Proteomes" id="UP000033831"/>
    </source>
</evidence>
<feature type="region of interest" description="Disordered" evidence="1">
    <location>
        <begin position="76"/>
        <end position="110"/>
    </location>
</feature>
<organism evidence="2 3">
    <name type="scientific">Candidatus Nomurabacteria bacterium GW2011_GWF2_43_8</name>
    <dbReference type="NCBI Taxonomy" id="1618779"/>
    <lineage>
        <taxon>Bacteria</taxon>
        <taxon>Candidatus Nomuraibacteriota</taxon>
    </lineage>
</organism>
<sequence length="130" mass="14381">MKYKIIKEFVMNGVTQKADTIIELTQVQEKLQSIKPFLEKLSVEVPATVAPAQSPVKTVLGSVVPGEVLTPEQKEKLAKENVELSTEAHRQAGEQRAKDQAEGKGEPAVKTVADLLKTKLENEEFEKKPE</sequence>
<evidence type="ECO:0000256" key="1">
    <source>
        <dbReference type="SAM" id="MobiDB-lite"/>
    </source>
</evidence>
<dbReference type="EMBL" id="LCGX01000044">
    <property type="protein sequence ID" value="KKT22123.1"/>
    <property type="molecule type" value="Genomic_DNA"/>
</dbReference>